<protein>
    <submittedName>
        <fullName evidence="2">Uncharacterized protein</fullName>
    </submittedName>
</protein>
<feature type="region of interest" description="Disordered" evidence="1">
    <location>
        <begin position="377"/>
        <end position="487"/>
    </location>
</feature>
<dbReference type="Proteomes" id="UP000182658">
    <property type="component" value="Unassembled WGS sequence"/>
</dbReference>
<dbReference type="AlphaFoldDB" id="A0A1J7IM90"/>
<accession>A0A1J7IM90</accession>
<evidence type="ECO:0000313" key="3">
    <source>
        <dbReference type="Proteomes" id="UP000182658"/>
    </source>
</evidence>
<evidence type="ECO:0000313" key="2">
    <source>
        <dbReference type="EMBL" id="OIW28695.1"/>
    </source>
</evidence>
<feature type="compositionally biased region" description="Low complexity" evidence="1">
    <location>
        <begin position="444"/>
        <end position="455"/>
    </location>
</feature>
<sequence>MVLCVQRWDRTTGSTHGMESSAVESAPHAFTIGPLVENIIAYFNSSKTVRKPHHEPCQGSSASHHQRCWLKPIPLPTATQSPWPHTLVTNTSRCYDVKDGPPYFKAPSTCSTPNTRRLSSHPLSLFYQINLVSYRSSYHWDRNFKRNAAHVVIPESLTRMAPKARPRVRFRLAKSQPLRPTSPYWADGFVFTNDVVCPHMKDVLEKCDPLSGDEDDKKVVVLRNTILVFRIANLFLAFADRGHYYLDAIAKDLGHVSSRHVKQILDHYVGARLAFWPHPKRPATPSTATGLSRILCDVVDEFILSGPWRRYKLTRKRKAHIREIRDVWKVAIEKDIRTVLYTAPVPPIAPKLPGGLGIVPRHLRQLMLQNSKNPREVVRLPQGSPPPFLPTPPLVQPDSQQAVKCHQNDQRASSSSPDGTQLQSESATALLGQSTPETSNKDVSSCQRSLLSRSSVPEAHPPQKQPSTAPAIKMPTGRMESGINEKG</sequence>
<feature type="compositionally biased region" description="Polar residues" evidence="1">
    <location>
        <begin position="410"/>
        <end position="443"/>
    </location>
</feature>
<feature type="compositionally biased region" description="Pro residues" evidence="1">
    <location>
        <begin position="383"/>
        <end position="395"/>
    </location>
</feature>
<dbReference type="EMBL" id="KV875098">
    <property type="protein sequence ID" value="OIW28695.1"/>
    <property type="molecule type" value="Genomic_DNA"/>
</dbReference>
<reference evidence="2 3" key="1">
    <citation type="submission" date="2016-10" db="EMBL/GenBank/DDBJ databases">
        <title>Draft genome sequence of Coniochaeta ligniaria NRRL30616, a lignocellulolytic fungus for bioabatement of inhibitors in plant biomass hydrolysates.</title>
        <authorList>
            <consortium name="DOE Joint Genome Institute"/>
            <person name="Jimenez D.J."/>
            <person name="Hector R.E."/>
            <person name="Riley R."/>
            <person name="Sun H."/>
            <person name="Grigoriev I.V."/>
            <person name="Van Elsas J.D."/>
            <person name="Nichols N.N."/>
        </authorList>
    </citation>
    <scope>NUCLEOTIDE SEQUENCE [LARGE SCALE GENOMIC DNA]</scope>
    <source>
        <strain evidence="2 3">NRRL 30616</strain>
    </source>
</reference>
<dbReference type="InParanoid" id="A0A1J7IM90"/>
<proteinExistence type="predicted"/>
<gene>
    <name evidence="2" type="ORF">CONLIGDRAFT_670474</name>
</gene>
<name>A0A1J7IM90_9PEZI</name>
<organism evidence="2 3">
    <name type="scientific">Coniochaeta ligniaria NRRL 30616</name>
    <dbReference type="NCBI Taxonomy" id="1408157"/>
    <lineage>
        <taxon>Eukaryota</taxon>
        <taxon>Fungi</taxon>
        <taxon>Dikarya</taxon>
        <taxon>Ascomycota</taxon>
        <taxon>Pezizomycotina</taxon>
        <taxon>Sordariomycetes</taxon>
        <taxon>Sordariomycetidae</taxon>
        <taxon>Coniochaetales</taxon>
        <taxon>Coniochaetaceae</taxon>
        <taxon>Coniochaeta</taxon>
    </lineage>
</organism>
<keyword evidence="3" id="KW-1185">Reference proteome</keyword>
<evidence type="ECO:0000256" key="1">
    <source>
        <dbReference type="SAM" id="MobiDB-lite"/>
    </source>
</evidence>